<feature type="compositionally biased region" description="Acidic residues" evidence="1">
    <location>
        <begin position="257"/>
        <end position="281"/>
    </location>
</feature>
<dbReference type="Gene3D" id="3.30.530.20">
    <property type="match status" value="1"/>
</dbReference>
<dbReference type="Proteomes" id="UP000612055">
    <property type="component" value="Unassembled WGS sequence"/>
</dbReference>
<dbReference type="SUPFAM" id="SSF55961">
    <property type="entry name" value="Bet v1-like"/>
    <property type="match status" value="1"/>
</dbReference>
<proteinExistence type="predicted"/>
<sequence length="910" mass="95868">MSDPSYHFTGSIGPSWGRTDTVQKELILDSVCYKGTRTGLVVQRGVALYDDRLTTYHEPANKSSDSRTWMLDGKCGLKPASSGDFQARKRGLRPKGKWAITAAVAGVEEYIDMYEITIDWPASWAAAGYTDLVLGFSEREQADKWHEALQRCIEKLKAAKGNSTMARSSSNTADPSSTLTRASAPVVPSELSVTGADSFQVPPSSASSTIAPRAPANTPSASMSVPTAPGADSSPIASAAAAVMAEAAAAAGPGGGDDFDDADSEGESSEDEEDEEDTPTPDDERWVPYRQTNGVAIYYHACEDAKPGEGEYMVSCVIRGKPQRVAAALMRLRSNTTILGPAEHVEVLQPAAADGSGKEVLRLVLTASGSAGFFCAPREIVLERMRKDDEDGIIVIMFKSVDLPNEATSATGGLYGKGLYRKPVRGCVAGGYTIAGLKKEGLNSSESLVTCIIKVDLGGSCNPNSWTGKFSTAAGFTDSFLDRILMSVNLLRDEVEQRRFAVQPFKLVSSAKAHFDEDGALVGDKKAAAAIEKSSGLQAYYSVSAAAAPGPAVLGRSLSRAAGGGPAASGGSAVFARPPAGRMASIRVHAGAAGSATAAAAAAAVEALKSPMGAVPSISEDEPLVLSTHLDLAHVQSLSTMPRKYWSELHVPGTDAPFVVRGPTYLKDRKKIPAGLPAFSLGSLELIVLPPVGTEVCGTPSTGVVEHVARFLPSVREGGAPFSIIIHLVIPGAPLLGIVAVFCTDKHPSQLGSPPADPMEDRGDWSPFDFVLHKFVYGDTETRNKMLKLIPHIASGSWMIKQSVGTTPVILGKALKTTYHCTPSYIEVDIDISANSVANYVTGMVRGATQSLGIDMSFVLEGTAPWELPECLLGAFRLDKLDCKSAAKDLDWSKELPLTAGPQRASASAE</sequence>
<evidence type="ECO:0000313" key="4">
    <source>
        <dbReference type="Proteomes" id="UP000612055"/>
    </source>
</evidence>
<accession>A0A835XZ67</accession>
<evidence type="ECO:0000259" key="2">
    <source>
        <dbReference type="Pfam" id="PF07059"/>
    </source>
</evidence>
<dbReference type="Pfam" id="PF07059">
    <property type="entry name" value="EDR2_C"/>
    <property type="match status" value="1"/>
</dbReference>
<keyword evidence="4" id="KW-1185">Reference proteome</keyword>
<reference evidence="3" key="1">
    <citation type="journal article" date="2020" name="bioRxiv">
        <title>Comparative genomics of Chlamydomonas.</title>
        <authorList>
            <person name="Craig R.J."/>
            <person name="Hasan A.R."/>
            <person name="Ness R.W."/>
            <person name="Keightley P.D."/>
        </authorList>
    </citation>
    <scope>NUCLEOTIDE SEQUENCE</scope>
    <source>
        <strain evidence="3">CCAP 11/70</strain>
    </source>
</reference>
<dbReference type="InterPro" id="IPR023393">
    <property type="entry name" value="START-like_dom_sf"/>
</dbReference>
<gene>
    <name evidence="3" type="ORF">HYH03_008870</name>
</gene>
<dbReference type="InterPro" id="IPR045096">
    <property type="entry name" value="EDR2-like"/>
</dbReference>
<feature type="region of interest" description="Disordered" evidence="1">
    <location>
        <begin position="248"/>
        <end position="287"/>
    </location>
</feature>
<dbReference type="PANTHER" id="PTHR12136">
    <property type="entry name" value="ENHANCED DISEASE RESISTANCE-RELATED"/>
    <property type="match status" value="1"/>
</dbReference>
<evidence type="ECO:0000256" key="1">
    <source>
        <dbReference type="SAM" id="MobiDB-lite"/>
    </source>
</evidence>
<dbReference type="PANTHER" id="PTHR12136:SF41">
    <property type="entry name" value="PLECKSTRIN HOMOLOGY (PH) AND LIPID-BINDING START DOMAINS-CONTAINING PROTEIN"/>
    <property type="match status" value="1"/>
</dbReference>
<dbReference type="InterPro" id="IPR009769">
    <property type="entry name" value="EDR2_C"/>
</dbReference>
<evidence type="ECO:0000313" key="3">
    <source>
        <dbReference type="EMBL" id="KAG2492963.1"/>
    </source>
</evidence>
<feature type="domain" description="Protein ENHANCED DISEASE RESISTANCE 2 C-terminal" evidence="2">
    <location>
        <begin position="656"/>
        <end position="882"/>
    </location>
</feature>
<feature type="compositionally biased region" description="Polar residues" evidence="1">
    <location>
        <begin position="161"/>
        <end position="181"/>
    </location>
</feature>
<dbReference type="EMBL" id="JAEHOE010000041">
    <property type="protein sequence ID" value="KAG2492963.1"/>
    <property type="molecule type" value="Genomic_DNA"/>
</dbReference>
<comment type="caution">
    <text evidence="3">The sequence shown here is derived from an EMBL/GenBank/DDBJ whole genome shotgun (WGS) entry which is preliminary data.</text>
</comment>
<dbReference type="AlphaFoldDB" id="A0A835XZ67"/>
<feature type="region of interest" description="Disordered" evidence="1">
    <location>
        <begin position="160"/>
        <end position="234"/>
    </location>
</feature>
<dbReference type="OrthoDB" id="9970435at2759"/>
<feature type="compositionally biased region" description="Polar residues" evidence="1">
    <location>
        <begin position="191"/>
        <end position="210"/>
    </location>
</feature>
<organism evidence="3 4">
    <name type="scientific">Edaphochlamys debaryana</name>
    <dbReference type="NCBI Taxonomy" id="47281"/>
    <lineage>
        <taxon>Eukaryota</taxon>
        <taxon>Viridiplantae</taxon>
        <taxon>Chlorophyta</taxon>
        <taxon>core chlorophytes</taxon>
        <taxon>Chlorophyceae</taxon>
        <taxon>CS clade</taxon>
        <taxon>Chlamydomonadales</taxon>
        <taxon>Chlamydomonadales incertae sedis</taxon>
        <taxon>Edaphochlamys</taxon>
    </lineage>
</organism>
<name>A0A835XZ67_9CHLO</name>
<protein>
    <recommendedName>
        <fullName evidence="2">Protein ENHANCED DISEASE RESISTANCE 2 C-terminal domain-containing protein</fullName>
    </recommendedName>
</protein>